<evidence type="ECO:0000256" key="1">
    <source>
        <dbReference type="SAM" id="MobiDB-lite"/>
    </source>
</evidence>
<organism evidence="2 3">
    <name type="scientific">Actinacidiphila rubida</name>
    <dbReference type="NCBI Taxonomy" id="310780"/>
    <lineage>
        <taxon>Bacteria</taxon>
        <taxon>Bacillati</taxon>
        <taxon>Actinomycetota</taxon>
        <taxon>Actinomycetes</taxon>
        <taxon>Kitasatosporales</taxon>
        <taxon>Streptomycetaceae</taxon>
        <taxon>Actinacidiphila</taxon>
    </lineage>
</organism>
<protein>
    <recommendedName>
        <fullName evidence="4">DUF1440 domain-containing protein</fullName>
    </recommendedName>
</protein>
<evidence type="ECO:0000313" key="2">
    <source>
        <dbReference type="EMBL" id="SEO71462.1"/>
    </source>
</evidence>
<dbReference type="EMBL" id="FODD01000038">
    <property type="protein sequence ID" value="SEO71462.1"/>
    <property type="molecule type" value="Genomic_DNA"/>
</dbReference>
<gene>
    <name evidence="2" type="ORF">SAMN05216267_10384</name>
</gene>
<dbReference type="AlphaFoldDB" id="A0A1H8RYM8"/>
<evidence type="ECO:0008006" key="4">
    <source>
        <dbReference type="Google" id="ProtNLM"/>
    </source>
</evidence>
<feature type="region of interest" description="Disordered" evidence="1">
    <location>
        <begin position="1"/>
        <end position="37"/>
    </location>
</feature>
<dbReference type="Proteomes" id="UP000181951">
    <property type="component" value="Unassembled WGS sequence"/>
</dbReference>
<proteinExistence type="predicted"/>
<evidence type="ECO:0000313" key="3">
    <source>
        <dbReference type="Proteomes" id="UP000181951"/>
    </source>
</evidence>
<sequence length="227" mass="24284">MVRRAVRGGTLEVAPPQVGGRFALPASPSPANPGRTADEHTIRGVVIAMDSMQTGLPPRQLTPVAAVVRGLVAGAVGTATMDTVRYLRYRRGGGKDSPAEWEFPPVADWDEAPAPGQIAKRVLEGFTQRRIPPRWAWLTSTVAHWAYGSACGALYGIAAGSSAKARPVHGLPFGAAIWAGGYVVLPQAGLYQQIWKYDAKTLADDLTGHLAYGLGTSTFFWLTTKFR</sequence>
<name>A0A1H8RYM8_9ACTN</name>
<accession>A0A1H8RYM8</accession>
<reference evidence="2 3" key="1">
    <citation type="submission" date="2016-10" db="EMBL/GenBank/DDBJ databases">
        <authorList>
            <person name="de Groot N.N."/>
        </authorList>
    </citation>
    <scope>NUCLEOTIDE SEQUENCE [LARGE SCALE GENOMIC DNA]</scope>
    <source>
        <strain evidence="2 3">CGMCC 4.2026</strain>
    </source>
</reference>
<keyword evidence="3" id="KW-1185">Reference proteome</keyword>